<gene>
    <name evidence="2" type="ORF">UA45_14495</name>
</gene>
<organism evidence="2 3">
    <name type="scientific">Morganella morganii</name>
    <name type="common">Proteus morganii</name>
    <dbReference type="NCBI Taxonomy" id="582"/>
    <lineage>
        <taxon>Bacteria</taxon>
        <taxon>Pseudomonadati</taxon>
        <taxon>Pseudomonadota</taxon>
        <taxon>Gammaproteobacteria</taxon>
        <taxon>Enterobacterales</taxon>
        <taxon>Morganellaceae</taxon>
        <taxon>Morganella</taxon>
    </lineage>
</organism>
<reference evidence="2 3" key="1">
    <citation type="submission" date="2015-02" db="EMBL/GenBank/DDBJ databases">
        <title>Whole genome shotgun sequencing of cultured foodborne pathogen.</title>
        <authorList>
            <person name="Timme R."/>
            <person name="Allard M.W."/>
            <person name="Strain E."/>
            <person name="Evans P.S."/>
            <person name="Brown E."/>
        </authorList>
    </citation>
    <scope>NUCLEOTIDE SEQUENCE [LARGE SCALE GENOMIC DNA]</scope>
    <source>
        <strain evidence="2 3">GCSL-TSO-24</strain>
    </source>
</reference>
<evidence type="ECO:0000259" key="1">
    <source>
        <dbReference type="Pfam" id="PF14698"/>
    </source>
</evidence>
<dbReference type="InterPro" id="IPR029419">
    <property type="entry name" value="Arg_succ_lyase_C"/>
</dbReference>
<evidence type="ECO:0000313" key="2">
    <source>
        <dbReference type="EMBL" id="KJF77163.1"/>
    </source>
</evidence>
<proteinExistence type="predicted"/>
<dbReference type="AlphaFoldDB" id="A0A0D8L8R1"/>
<feature type="domain" description="Argininosuccinate lyase C-terminal" evidence="1">
    <location>
        <begin position="4"/>
        <end position="41"/>
    </location>
</feature>
<keyword evidence="2" id="KW-0456">Lyase</keyword>
<dbReference type="Pfam" id="PF14698">
    <property type="entry name" value="ASL_C2"/>
    <property type="match status" value="1"/>
</dbReference>
<protein>
    <submittedName>
        <fullName evidence="2">Argininosuccinate lyase</fullName>
    </submittedName>
</protein>
<dbReference type="Gene3D" id="1.20.200.10">
    <property type="entry name" value="Fumarase/aspartase (Central domain)"/>
    <property type="match status" value="1"/>
</dbReference>
<comment type="caution">
    <text evidence="2">The sequence shown here is derived from an EMBL/GenBank/DDBJ whole genome shotgun (WGS) entry which is preliminary data.</text>
</comment>
<name>A0A0D8L8R1_MORMO</name>
<sequence length="68" mass="7286">MVGAIAKGVALEEMPLTELQEFSPVIALDVYDILSLQSCLEKRCAKGGVSPEQVAAAISEAKIRLKRV</sequence>
<dbReference type="PATRIC" id="fig|582.24.peg.4594"/>
<accession>A0A0D8L8R1</accession>
<dbReference type="GO" id="GO:0016829">
    <property type="term" value="F:lyase activity"/>
    <property type="evidence" value="ECO:0007669"/>
    <property type="project" value="UniProtKB-KW"/>
</dbReference>
<dbReference type="Gene3D" id="1.10.40.30">
    <property type="entry name" value="Fumarase/aspartase (C-terminal domain)"/>
    <property type="match status" value="1"/>
</dbReference>
<dbReference type="EMBL" id="JZSH01000185">
    <property type="protein sequence ID" value="KJF77163.1"/>
    <property type="molecule type" value="Genomic_DNA"/>
</dbReference>
<dbReference type="Proteomes" id="UP000032582">
    <property type="component" value="Unassembled WGS sequence"/>
</dbReference>
<evidence type="ECO:0000313" key="3">
    <source>
        <dbReference type="Proteomes" id="UP000032582"/>
    </source>
</evidence>